<gene>
    <name evidence="1" type="ORF">LAZ67_2007005</name>
</gene>
<name>A0ABY6K921_9ARAC</name>
<keyword evidence="2" id="KW-1185">Reference proteome</keyword>
<dbReference type="InterPro" id="IPR036397">
    <property type="entry name" value="RNaseH_sf"/>
</dbReference>
<reference evidence="1 2" key="1">
    <citation type="submission" date="2022-01" db="EMBL/GenBank/DDBJ databases">
        <title>A chromosomal length assembly of Cordylochernes scorpioides.</title>
        <authorList>
            <person name="Zeh D."/>
            <person name="Zeh J."/>
        </authorList>
    </citation>
    <scope>NUCLEOTIDE SEQUENCE [LARGE SCALE GENOMIC DNA]</scope>
    <source>
        <strain evidence="1">IN4F17</strain>
        <tissue evidence="1">Whole Body</tissue>
    </source>
</reference>
<evidence type="ECO:0008006" key="3">
    <source>
        <dbReference type="Google" id="ProtNLM"/>
    </source>
</evidence>
<dbReference type="Gene3D" id="3.30.420.10">
    <property type="entry name" value="Ribonuclease H-like superfamily/Ribonuclease H"/>
    <property type="match status" value="1"/>
</dbReference>
<evidence type="ECO:0000313" key="1">
    <source>
        <dbReference type="EMBL" id="UYV64190.1"/>
    </source>
</evidence>
<proteinExistence type="predicted"/>
<evidence type="ECO:0000313" key="2">
    <source>
        <dbReference type="Proteomes" id="UP001235939"/>
    </source>
</evidence>
<accession>A0ABY6K921</accession>
<organism evidence="1 2">
    <name type="scientific">Cordylochernes scorpioides</name>
    <dbReference type="NCBI Taxonomy" id="51811"/>
    <lineage>
        <taxon>Eukaryota</taxon>
        <taxon>Metazoa</taxon>
        <taxon>Ecdysozoa</taxon>
        <taxon>Arthropoda</taxon>
        <taxon>Chelicerata</taxon>
        <taxon>Arachnida</taxon>
        <taxon>Pseudoscorpiones</taxon>
        <taxon>Cheliferoidea</taxon>
        <taxon>Chernetidae</taxon>
        <taxon>Cordylochernes</taxon>
    </lineage>
</organism>
<dbReference type="EMBL" id="CP092864">
    <property type="protein sequence ID" value="UYV64190.1"/>
    <property type="molecule type" value="Genomic_DNA"/>
</dbReference>
<sequence length="101" mass="11938">MKSLRCLHTSLSQQQEWRDVMFTDESRFCLQHHDGHIRVWRYVEKAHSTSSHWPISGMMVWGAIGYRSRSPLGRQEFLSGLQTKEILLQFQNPMDIFKETA</sequence>
<dbReference type="Proteomes" id="UP001235939">
    <property type="component" value="Chromosome 02"/>
</dbReference>
<protein>
    <recommendedName>
        <fullName evidence="3">Transposase</fullName>
    </recommendedName>
</protein>